<feature type="domain" description="Protein kinase" evidence="13">
    <location>
        <begin position="225"/>
        <end position="504"/>
    </location>
</feature>
<evidence type="ECO:0000313" key="15">
    <source>
        <dbReference type="Proteomes" id="UP000310066"/>
    </source>
</evidence>
<dbReference type="PROSITE" id="PS50011">
    <property type="entry name" value="PROTEIN_KINASE_DOM"/>
    <property type="match status" value="1"/>
</dbReference>
<dbReference type="Proteomes" id="UP000310066">
    <property type="component" value="Unassembled WGS sequence"/>
</dbReference>
<evidence type="ECO:0000256" key="6">
    <source>
        <dbReference type="ARBA" id="ARBA00022777"/>
    </source>
</evidence>
<dbReference type="Gene3D" id="1.10.510.10">
    <property type="entry name" value="Transferase(Phosphotransferase) domain 1"/>
    <property type="match status" value="1"/>
</dbReference>
<organism evidence="14 15">
    <name type="scientific">Friedmanniomyces endolithicus</name>
    <dbReference type="NCBI Taxonomy" id="329885"/>
    <lineage>
        <taxon>Eukaryota</taxon>
        <taxon>Fungi</taxon>
        <taxon>Dikarya</taxon>
        <taxon>Ascomycota</taxon>
        <taxon>Pezizomycotina</taxon>
        <taxon>Dothideomycetes</taxon>
        <taxon>Dothideomycetidae</taxon>
        <taxon>Mycosphaerellales</taxon>
        <taxon>Teratosphaeriaceae</taxon>
        <taxon>Friedmanniomyces</taxon>
    </lineage>
</organism>
<proteinExistence type="predicted"/>
<dbReference type="Pfam" id="PF00069">
    <property type="entry name" value="Pkinase"/>
    <property type="match status" value="1"/>
</dbReference>
<accession>A0A4U0UMT4</accession>
<evidence type="ECO:0000256" key="1">
    <source>
        <dbReference type="ARBA" id="ARBA00004623"/>
    </source>
</evidence>
<dbReference type="EMBL" id="NAJP01000062">
    <property type="protein sequence ID" value="TKA36246.1"/>
    <property type="molecule type" value="Genomic_DNA"/>
</dbReference>
<evidence type="ECO:0000256" key="3">
    <source>
        <dbReference type="ARBA" id="ARBA00022527"/>
    </source>
</evidence>
<evidence type="ECO:0000256" key="12">
    <source>
        <dbReference type="SAM" id="MobiDB-lite"/>
    </source>
</evidence>
<dbReference type="PANTHER" id="PTHR24348:SF22">
    <property type="entry name" value="NON-SPECIFIC SERINE_THREONINE PROTEIN KINASE"/>
    <property type="match status" value="1"/>
</dbReference>
<dbReference type="GO" id="GO:0010506">
    <property type="term" value="P:regulation of autophagy"/>
    <property type="evidence" value="ECO:0007669"/>
    <property type="project" value="InterPro"/>
</dbReference>
<evidence type="ECO:0000256" key="11">
    <source>
        <dbReference type="PROSITE-ProRule" id="PRU10141"/>
    </source>
</evidence>
<evidence type="ECO:0000313" key="14">
    <source>
        <dbReference type="EMBL" id="TKA36246.1"/>
    </source>
</evidence>
<reference evidence="14 15" key="1">
    <citation type="submission" date="2017-03" db="EMBL/GenBank/DDBJ databases">
        <title>Genomes of endolithic fungi from Antarctica.</title>
        <authorList>
            <person name="Coleine C."/>
            <person name="Masonjones S."/>
            <person name="Stajich J.E."/>
        </authorList>
    </citation>
    <scope>NUCLEOTIDE SEQUENCE [LARGE SCALE GENOMIC DNA]</scope>
    <source>
        <strain evidence="14 15">CCFEE 5311</strain>
    </source>
</reference>
<dbReference type="STRING" id="329885.A0A4U0UMT4"/>
<dbReference type="GO" id="GO:0034045">
    <property type="term" value="C:phagophore assembly site membrane"/>
    <property type="evidence" value="ECO:0007669"/>
    <property type="project" value="UniProtKB-SubCell"/>
</dbReference>
<dbReference type="SUPFAM" id="SSF56112">
    <property type="entry name" value="Protein kinase-like (PK-like)"/>
    <property type="match status" value="1"/>
</dbReference>
<keyword evidence="7 11" id="KW-0067">ATP-binding</keyword>
<keyword evidence="3" id="KW-0723">Serine/threonine-protein kinase</keyword>
<evidence type="ECO:0000256" key="7">
    <source>
        <dbReference type="ARBA" id="ARBA00022840"/>
    </source>
</evidence>
<comment type="subcellular location">
    <subcellularLocation>
        <location evidence="1">Preautophagosomal structure membrane</location>
        <topology evidence="1">Peripheral membrane protein</topology>
    </subcellularLocation>
</comment>
<dbReference type="GO" id="GO:0005776">
    <property type="term" value="C:autophagosome"/>
    <property type="evidence" value="ECO:0007669"/>
    <property type="project" value="TreeGrafter"/>
</dbReference>
<keyword evidence="5 11" id="KW-0547">Nucleotide-binding</keyword>
<dbReference type="AlphaFoldDB" id="A0A4U0UMT4"/>
<comment type="caution">
    <text evidence="14">The sequence shown here is derived from an EMBL/GenBank/DDBJ whole genome shotgun (WGS) entry which is preliminary data.</text>
</comment>
<evidence type="ECO:0000256" key="5">
    <source>
        <dbReference type="ARBA" id="ARBA00022741"/>
    </source>
</evidence>
<keyword evidence="6" id="KW-0418">Kinase</keyword>
<comment type="catalytic activity">
    <reaction evidence="10">
        <text>L-seryl-[protein] + ATP = O-phospho-L-seryl-[protein] + ADP + H(+)</text>
        <dbReference type="Rhea" id="RHEA:17989"/>
        <dbReference type="Rhea" id="RHEA-COMP:9863"/>
        <dbReference type="Rhea" id="RHEA-COMP:11604"/>
        <dbReference type="ChEBI" id="CHEBI:15378"/>
        <dbReference type="ChEBI" id="CHEBI:29999"/>
        <dbReference type="ChEBI" id="CHEBI:30616"/>
        <dbReference type="ChEBI" id="CHEBI:83421"/>
        <dbReference type="ChEBI" id="CHEBI:456216"/>
        <dbReference type="EC" id="2.7.11.1"/>
    </reaction>
</comment>
<dbReference type="OrthoDB" id="3915664at2759"/>
<name>A0A4U0UMT4_9PEZI</name>
<gene>
    <name evidence="14" type="ORF">B0A54_12876</name>
</gene>
<keyword evidence="4" id="KW-0808">Transferase</keyword>
<evidence type="ECO:0000256" key="9">
    <source>
        <dbReference type="ARBA" id="ARBA00047899"/>
    </source>
</evidence>
<dbReference type="EC" id="2.7.11.1" evidence="2"/>
<protein>
    <recommendedName>
        <fullName evidence="2">non-specific serine/threonine protein kinase</fullName>
        <ecNumber evidence="2">2.7.11.1</ecNumber>
    </recommendedName>
    <alternativeName>
        <fullName evidence="8">Autophagy-related protein 1</fullName>
    </alternativeName>
</protein>
<dbReference type="GO" id="GO:0005524">
    <property type="term" value="F:ATP binding"/>
    <property type="evidence" value="ECO:0007669"/>
    <property type="project" value="UniProtKB-UniRule"/>
</dbReference>
<dbReference type="GO" id="GO:0005829">
    <property type="term" value="C:cytosol"/>
    <property type="evidence" value="ECO:0007669"/>
    <property type="project" value="TreeGrafter"/>
</dbReference>
<dbReference type="InterPro" id="IPR011009">
    <property type="entry name" value="Kinase-like_dom_sf"/>
</dbReference>
<sequence>MPLTVNDDIVYCRITVLLGLTDVSKEEQNAQYITDSSPEYKRFGSGRQTTRDATPELREMKLAMTIDPMSMKQPDRGHVFGCDRDECDVLLDVTNYHGVSSTHFRLQLEYDPDAKDFLYIIGMTNKPTLKVDNKHVLNNGTQLPLKPRRDYYIQAGTVLLNIVYQGRPFDVTVMDQLKAARLSLREAIGSRTVKRLRRDTPRFSHKVSSWITVPEVPWRYGGKYQLLTAVLGQGRYATVRKARRLSDDSIVAVKIIGDGKIRPSRYSLHDQLSPPDQQSREINTMLHLRHSNITRLLDYAVYDAEPFATLLALELAPYGTLRDVFQAPPGEQMCKTVTKQVLEGLRYLHRFNIIHRDINPSNILVFDYDVLNFHCKIADFTHAESISLGTLPGNAQGTAAYMSLECAQGKRCDHKVDVFACGKVALWLLTGDDQHPTNEDQSLPDRFAGNPLDQMVSYLKAWDCRGVLRSAGVTQPCEEFLCSILDNDAILRPSATDSLQHPWFTEYNHCAGPTILGESSTLINQLDHPAQVTRELRASSSTYIMSVPTKGANPQVVAAGLCSTIAQAARPDSAQTPAVLQTANGRSQHATDALTTDKVPVIEVDSERESVVVFDTSCIQVTGSGLRLVDDASSAAPLELEGSDHPDFIASTFANGPWDDLPSTRAPSEDRASGSGTPSSALWDLEKAILLQVLPAISEDAPEAYGRA</sequence>
<dbReference type="PROSITE" id="PS00107">
    <property type="entry name" value="PROTEIN_KINASE_ATP"/>
    <property type="match status" value="1"/>
</dbReference>
<feature type="region of interest" description="Disordered" evidence="12">
    <location>
        <begin position="654"/>
        <end position="680"/>
    </location>
</feature>
<evidence type="ECO:0000256" key="10">
    <source>
        <dbReference type="ARBA" id="ARBA00048679"/>
    </source>
</evidence>
<dbReference type="InterPro" id="IPR045269">
    <property type="entry name" value="Atg1-like"/>
</dbReference>
<evidence type="ECO:0000256" key="8">
    <source>
        <dbReference type="ARBA" id="ARBA00030237"/>
    </source>
</evidence>
<evidence type="ECO:0000256" key="2">
    <source>
        <dbReference type="ARBA" id="ARBA00012513"/>
    </source>
</evidence>
<dbReference type="InterPro" id="IPR000719">
    <property type="entry name" value="Prot_kinase_dom"/>
</dbReference>
<comment type="catalytic activity">
    <reaction evidence="9">
        <text>L-threonyl-[protein] + ATP = O-phospho-L-threonyl-[protein] + ADP + H(+)</text>
        <dbReference type="Rhea" id="RHEA:46608"/>
        <dbReference type="Rhea" id="RHEA-COMP:11060"/>
        <dbReference type="Rhea" id="RHEA-COMP:11605"/>
        <dbReference type="ChEBI" id="CHEBI:15378"/>
        <dbReference type="ChEBI" id="CHEBI:30013"/>
        <dbReference type="ChEBI" id="CHEBI:30616"/>
        <dbReference type="ChEBI" id="CHEBI:61977"/>
        <dbReference type="ChEBI" id="CHEBI:456216"/>
        <dbReference type="EC" id="2.7.11.1"/>
    </reaction>
</comment>
<dbReference type="InterPro" id="IPR017441">
    <property type="entry name" value="Protein_kinase_ATP_BS"/>
</dbReference>
<dbReference type="GO" id="GO:0000045">
    <property type="term" value="P:autophagosome assembly"/>
    <property type="evidence" value="ECO:0007669"/>
    <property type="project" value="TreeGrafter"/>
</dbReference>
<feature type="binding site" evidence="11">
    <location>
        <position position="254"/>
    </location>
    <ligand>
        <name>ATP</name>
        <dbReference type="ChEBI" id="CHEBI:30616"/>
    </ligand>
</feature>
<evidence type="ECO:0000256" key="4">
    <source>
        <dbReference type="ARBA" id="ARBA00022679"/>
    </source>
</evidence>
<dbReference type="PANTHER" id="PTHR24348">
    <property type="entry name" value="SERINE/THREONINE-PROTEIN KINASE UNC-51-RELATED"/>
    <property type="match status" value="1"/>
</dbReference>
<evidence type="ECO:0000259" key="13">
    <source>
        <dbReference type="PROSITE" id="PS50011"/>
    </source>
</evidence>
<dbReference type="GO" id="GO:0004674">
    <property type="term" value="F:protein serine/threonine kinase activity"/>
    <property type="evidence" value="ECO:0007669"/>
    <property type="project" value="UniProtKB-KW"/>
</dbReference>